<gene>
    <name evidence="1" type="ORF">AVEN_98508_1</name>
</gene>
<sequence length="109" mass="12552">MRRQVEFYSSMQDVKRCSSARALFIQVYIGVPFPFPTKTERENACMREHKPTHTSEVRASVVVQMVIAILPEQSLSLSTDFLHLQLHAIVDHQLLGSRCTYGPFWLLTE</sequence>
<keyword evidence="2" id="KW-1185">Reference proteome</keyword>
<evidence type="ECO:0000313" key="2">
    <source>
        <dbReference type="Proteomes" id="UP000499080"/>
    </source>
</evidence>
<dbReference type="Proteomes" id="UP000499080">
    <property type="component" value="Unassembled WGS sequence"/>
</dbReference>
<proteinExistence type="predicted"/>
<dbReference type="EMBL" id="BGPR01000683">
    <property type="protein sequence ID" value="GBM31411.1"/>
    <property type="molecule type" value="Genomic_DNA"/>
</dbReference>
<comment type="caution">
    <text evidence="1">The sequence shown here is derived from an EMBL/GenBank/DDBJ whole genome shotgun (WGS) entry which is preliminary data.</text>
</comment>
<reference evidence="1 2" key="1">
    <citation type="journal article" date="2019" name="Sci. Rep.">
        <title>Orb-weaving spider Araneus ventricosus genome elucidates the spidroin gene catalogue.</title>
        <authorList>
            <person name="Kono N."/>
            <person name="Nakamura H."/>
            <person name="Ohtoshi R."/>
            <person name="Moran D.A.P."/>
            <person name="Shinohara A."/>
            <person name="Yoshida Y."/>
            <person name="Fujiwara M."/>
            <person name="Mori M."/>
            <person name="Tomita M."/>
            <person name="Arakawa K."/>
        </authorList>
    </citation>
    <scope>NUCLEOTIDE SEQUENCE [LARGE SCALE GENOMIC DNA]</scope>
</reference>
<organism evidence="1 2">
    <name type="scientific">Araneus ventricosus</name>
    <name type="common">Orbweaver spider</name>
    <name type="synonym">Epeira ventricosa</name>
    <dbReference type="NCBI Taxonomy" id="182803"/>
    <lineage>
        <taxon>Eukaryota</taxon>
        <taxon>Metazoa</taxon>
        <taxon>Ecdysozoa</taxon>
        <taxon>Arthropoda</taxon>
        <taxon>Chelicerata</taxon>
        <taxon>Arachnida</taxon>
        <taxon>Araneae</taxon>
        <taxon>Araneomorphae</taxon>
        <taxon>Entelegynae</taxon>
        <taxon>Araneoidea</taxon>
        <taxon>Araneidae</taxon>
        <taxon>Araneus</taxon>
    </lineage>
</organism>
<name>A0A4Y2ERE5_ARAVE</name>
<evidence type="ECO:0000313" key="1">
    <source>
        <dbReference type="EMBL" id="GBM31411.1"/>
    </source>
</evidence>
<dbReference type="AlphaFoldDB" id="A0A4Y2ERE5"/>
<accession>A0A4Y2ERE5</accession>
<protein>
    <submittedName>
        <fullName evidence="1">Uncharacterized protein</fullName>
    </submittedName>
</protein>